<gene>
    <name evidence="1" type="ORF">SDC9_108077</name>
</gene>
<dbReference type="AlphaFoldDB" id="A0A645B702"/>
<comment type="caution">
    <text evidence="1">The sequence shown here is derived from an EMBL/GenBank/DDBJ whole genome shotgun (WGS) entry which is preliminary data.</text>
</comment>
<name>A0A645B702_9ZZZZ</name>
<reference evidence="1" key="1">
    <citation type="submission" date="2019-08" db="EMBL/GenBank/DDBJ databases">
        <authorList>
            <person name="Kucharzyk K."/>
            <person name="Murdoch R.W."/>
            <person name="Higgins S."/>
            <person name="Loffler F."/>
        </authorList>
    </citation>
    <scope>NUCLEOTIDE SEQUENCE</scope>
</reference>
<evidence type="ECO:0000313" key="1">
    <source>
        <dbReference type="EMBL" id="MPM61220.1"/>
    </source>
</evidence>
<accession>A0A645B702</accession>
<dbReference type="EMBL" id="VSSQ01018220">
    <property type="protein sequence ID" value="MPM61220.1"/>
    <property type="molecule type" value="Genomic_DNA"/>
</dbReference>
<proteinExistence type="predicted"/>
<organism evidence="1">
    <name type="scientific">bioreactor metagenome</name>
    <dbReference type="NCBI Taxonomy" id="1076179"/>
    <lineage>
        <taxon>unclassified sequences</taxon>
        <taxon>metagenomes</taxon>
        <taxon>ecological metagenomes</taxon>
    </lineage>
</organism>
<protein>
    <submittedName>
        <fullName evidence="1">Uncharacterized protein</fullName>
    </submittedName>
</protein>
<sequence>MQSPNGDIDCATTVVKLAAKEAFGGSILIRLIVGGPELLRLLSSHVTRIFVPNNPLREISQQFGDVSAQHAQANADQQQHAKGDGAALEVQPAHLTDGGHPGLARHAGAIDVLDFGRQPLQVCVLVGERYGYRDGQNLGRVLHAREKQIHDDQHDQQEGRVDVVASRHGPVHAEEGDGGPAGAHRCHEALFAGDHAIPKRAVLVGVATQRGLHVGPVDAREVPVLHDHGGDLFLDAQAIGRAGGFAHPESFC</sequence>